<feature type="transmembrane region" description="Helical" evidence="7">
    <location>
        <begin position="300"/>
        <end position="319"/>
    </location>
</feature>
<evidence type="ECO:0000256" key="4">
    <source>
        <dbReference type="ARBA" id="ARBA00022692"/>
    </source>
</evidence>
<evidence type="ECO:0000256" key="7">
    <source>
        <dbReference type="SAM" id="Phobius"/>
    </source>
</evidence>
<evidence type="ECO:0000256" key="2">
    <source>
        <dbReference type="ARBA" id="ARBA00007015"/>
    </source>
</evidence>
<keyword evidence="4 7" id="KW-0812">Transmembrane</keyword>
<comment type="similarity">
    <text evidence="2">Belongs to the major facilitator superfamily. Folate-biopterin transporter (TC 2.A.71) family.</text>
</comment>
<evidence type="ECO:0000256" key="6">
    <source>
        <dbReference type="ARBA" id="ARBA00023136"/>
    </source>
</evidence>
<feature type="transmembrane region" description="Helical" evidence="7">
    <location>
        <begin position="80"/>
        <end position="100"/>
    </location>
</feature>
<dbReference type="AlphaFoldDB" id="A0AAW1J5M1"/>
<dbReference type="CDD" id="cd17484">
    <property type="entry name" value="MFS_FBT"/>
    <property type="match status" value="1"/>
</dbReference>
<dbReference type="PANTHER" id="PTHR31585">
    <property type="entry name" value="FOLATE-BIOPTERIN TRANSPORTER 1, CHLOROPLASTIC"/>
    <property type="match status" value="1"/>
</dbReference>
<proteinExistence type="inferred from homology"/>
<dbReference type="Gene3D" id="1.20.1250.20">
    <property type="entry name" value="MFS general substrate transporter like domains"/>
    <property type="match status" value="1"/>
</dbReference>
<keyword evidence="9" id="KW-1185">Reference proteome</keyword>
<keyword evidence="5 7" id="KW-1133">Transmembrane helix</keyword>
<evidence type="ECO:0000256" key="1">
    <source>
        <dbReference type="ARBA" id="ARBA00004141"/>
    </source>
</evidence>
<dbReference type="EMBL" id="JBDFQZ010000008">
    <property type="protein sequence ID" value="KAK9698158.1"/>
    <property type="molecule type" value="Genomic_DNA"/>
</dbReference>
<dbReference type="InterPro" id="IPR039309">
    <property type="entry name" value="BT1"/>
</dbReference>
<feature type="transmembrane region" description="Helical" evidence="7">
    <location>
        <begin position="38"/>
        <end position="60"/>
    </location>
</feature>
<evidence type="ECO:0000256" key="5">
    <source>
        <dbReference type="ARBA" id="ARBA00022989"/>
    </source>
</evidence>
<dbReference type="GO" id="GO:0016020">
    <property type="term" value="C:membrane"/>
    <property type="evidence" value="ECO:0007669"/>
    <property type="project" value="UniProtKB-SubCell"/>
</dbReference>
<protein>
    <recommendedName>
        <fullName evidence="10">Folate-biopterin transporter 6</fullName>
    </recommendedName>
</protein>
<feature type="transmembrane region" description="Helical" evidence="7">
    <location>
        <begin position="206"/>
        <end position="225"/>
    </location>
</feature>
<feature type="transmembrane region" description="Helical" evidence="7">
    <location>
        <begin position="112"/>
        <end position="131"/>
    </location>
</feature>
<feature type="transmembrane region" description="Helical" evidence="7">
    <location>
        <begin position="137"/>
        <end position="158"/>
    </location>
</feature>
<evidence type="ECO:0000313" key="8">
    <source>
        <dbReference type="EMBL" id="KAK9698158.1"/>
    </source>
</evidence>
<accession>A0AAW1J5M1</accession>
<dbReference type="SUPFAM" id="SSF103473">
    <property type="entry name" value="MFS general substrate transporter"/>
    <property type="match status" value="1"/>
</dbReference>
<dbReference type="Proteomes" id="UP001443914">
    <property type="component" value="Unassembled WGS sequence"/>
</dbReference>
<dbReference type="Pfam" id="PF03092">
    <property type="entry name" value="BT1"/>
    <property type="match status" value="1"/>
</dbReference>
<evidence type="ECO:0000313" key="9">
    <source>
        <dbReference type="Proteomes" id="UP001443914"/>
    </source>
</evidence>
<feature type="transmembrane region" description="Helical" evidence="7">
    <location>
        <begin position="262"/>
        <end position="280"/>
    </location>
</feature>
<sequence>MTTTPPQQPPHHHHHNNNPILTLINQPIKWLKNLSTTLTPSFIAGVILVYFLDLGFSGSYFRVVSDFYWKEVHKLTPSHAQFYVGMYYIPWIMRPVWGLLTDVFPVAGYHRRPYFILSGIVGVGSTMVLMSDLTASSVLALVCMVGVSTGMAIGVVCIDACIAKNSSLVVEFAADLQSLGGFFASLGALVGFASSGFFVHHLGAQGALGLLVIPPASILVLGFLIHDVRITKTTQNIDSEKVVEKVRMAIRNMYTTMKFPQVWKPSLFMFLSYALSYSTHEGHFYWYTDSNTGPGFSKEFVGMIYAIGAVGSMIGVMIYHKYLKEIPFRKLLFSIQLLYATSGVLDLMFILRWNLKLGIPDAFFIIMEETVLHIISRIRWMPMLVLCARLCPLGIEGTFFALLMSIDNLGSLSSKMIGGVALHLLNVTRTNFTNLWLAVLVRNCLRFATLLLIFLIPNATQYDVLVPTSKSSSIRNSGVEDLALELVPLNEKLEI</sequence>
<comment type="subcellular location">
    <subcellularLocation>
        <location evidence="1">Membrane</location>
        <topology evidence="1">Multi-pass membrane protein</topology>
    </subcellularLocation>
</comment>
<keyword evidence="6 7" id="KW-0472">Membrane</keyword>
<gene>
    <name evidence="8" type="ORF">RND81_08G085900</name>
</gene>
<dbReference type="InterPro" id="IPR036259">
    <property type="entry name" value="MFS_trans_sf"/>
</dbReference>
<feature type="transmembrane region" description="Helical" evidence="7">
    <location>
        <begin position="331"/>
        <end position="351"/>
    </location>
</feature>
<organism evidence="8 9">
    <name type="scientific">Saponaria officinalis</name>
    <name type="common">Common soapwort</name>
    <name type="synonym">Lychnis saponaria</name>
    <dbReference type="NCBI Taxonomy" id="3572"/>
    <lineage>
        <taxon>Eukaryota</taxon>
        <taxon>Viridiplantae</taxon>
        <taxon>Streptophyta</taxon>
        <taxon>Embryophyta</taxon>
        <taxon>Tracheophyta</taxon>
        <taxon>Spermatophyta</taxon>
        <taxon>Magnoliopsida</taxon>
        <taxon>eudicotyledons</taxon>
        <taxon>Gunneridae</taxon>
        <taxon>Pentapetalae</taxon>
        <taxon>Caryophyllales</taxon>
        <taxon>Caryophyllaceae</taxon>
        <taxon>Caryophylleae</taxon>
        <taxon>Saponaria</taxon>
    </lineage>
</organism>
<keyword evidence="3" id="KW-0813">Transport</keyword>
<reference evidence="8" key="1">
    <citation type="submission" date="2024-03" db="EMBL/GenBank/DDBJ databases">
        <title>WGS assembly of Saponaria officinalis var. Norfolk2.</title>
        <authorList>
            <person name="Jenkins J."/>
            <person name="Shu S."/>
            <person name="Grimwood J."/>
            <person name="Barry K."/>
            <person name="Goodstein D."/>
            <person name="Schmutz J."/>
            <person name="Leebens-Mack J."/>
            <person name="Osbourn A."/>
        </authorList>
    </citation>
    <scope>NUCLEOTIDE SEQUENCE [LARGE SCALE GENOMIC DNA]</scope>
    <source>
        <strain evidence="8">JIC</strain>
    </source>
</reference>
<feature type="transmembrane region" description="Helical" evidence="7">
    <location>
        <begin position="179"/>
        <end position="200"/>
    </location>
</feature>
<comment type="caution">
    <text evidence="8">The sequence shown here is derived from an EMBL/GenBank/DDBJ whole genome shotgun (WGS) entry which is preliminary data.</text>
</comment>
<name>A0AAW1J5M1_SAPOF</name>
<evidence type="ECO:0000256" key="3">
    <source>
        <dbReference type="ARBA" id="ARBA00022448"/>
    </source>
</evidence>
<evidence type="ECO:0008006" key="10">
    <source>
        <dbReference type="Google" id="ProtNLM"/>
    </source>
</evidence>
<dbReference type="PANTHER" id="PTHR31585:SF44">
    <property type="entry name" value="FOLATE-BIOPTERIN TRANSPORTER 6-RELATED"/>
    <property type="match status" value="1"/>
</dbReference>